<sequence length="782" mass="88511" precursor="true">MDGRVRNSFRFLPLSLCIAAALPVYAQEADDMWQLCPLEDAVPPFLDAPPPVGDPGDRENLPTDIAGDVLDGDPDSTVFQGNVELTRGDQFLGTDQLVYDSQAGTYTAEGSVRYQDSGMRILAERAHGDQAADRHTIEDLRYQLISRRGNGGAEKIEMQGEHGLLLGSTYSTCPPSERAWELQADRIDIDTEEGMAVARSASIRIGKVPVMYVPWLMFPIDDRRRTGLLWPSMRLSGRNGFDYEQPVYLNLAPNYDATLSPRIMTERGVSLGAEFRWLYEGGRGTLEGAWMPTDRLPENEPERYAGSTTPPTEDRGTFKFNATHALGGNWRATANLGWVSDPHYLEDFSNSQYGMSAWNIRSSVGIYGRGLHWDAGLMADHNQLADYTLTERNLRYDRLPRAFLNWEEPVGRWFQAGISAEAVKFQHDVRDEGSRLDVKPFLALPLEGPSWYLTPKLAWRYTAWELDDELAAANGGEDSPSRSLPITSLDAGLFFDRQVEIAGESFLNTLEPRIYYLHVPYRDQSGLPRFDTNPMTFSWGQLFRDNRYTGPDRQIDANQLTTALTTRLISEEDGRERLAASIGQIHYFDDSRVTLNRNQAPLEAGRSSWVADVGVAPTDRWTINASYQWDPKERREDLISLRTRYLLGDRGVVNLGYRYRRDLAEQVDFSFLYPVNREWSLVGRYYYSLDERKVIESIAGVQWESCCMAARLVARRYIRHRSGDLDDSLRFEIELKGLGSAGQKSGELLRRAILGYERDDLYLVPPSSLDSDSYDPSLDPIP</sequence>
<accession>A0A0A0M7Q6</accession>
<name>A0A0A0M7Q6_9GAMM</name>
<dbReference type="GO" id="GO:0043165">
    <property type="term" value="P:Gram-negative-bacterium-type cell outer membrane assembly"/>
    <property type="evidence" value="ECO:0007669"/>
    <property type="project" value="UniProtKB-UniRule"/>
</dbReference>
<dbReference type="Pfam" id="PF04453">
    <property type="entry name" value="LptD"/>
    <property type="match status" value="1"/>
</dbReference>
<evidence type="ECO:0000256" key="5">
    <source>
        <dbReference type="SAM" id="MobiDB-lite"/>
    </source>
</evidence>
<protein>
    <recommendedName>
        <fullName evidence="4">LPS-assembly protein LptD</fullName>
    </recommendedName>
</protein>
<dbReference type="AlphaFoldDB" id="A0A0A0M7Q6"/>
<dbReference type="OrthoDB" id="9760225at2"/>
<feature type="signal peptide" evidence="4">
    <location>
        <begin position="1"/>
        <end position="26"/>
    </location>
</feature>
<dbReference type="GO" id="GO:0015920">
    <property type="term" value="P:lipopolysaccharide transport"/>
    <property type="evidence" value="ECO:0007669"/>
    <property type="project" value="InterPro"/>
</dbReference>
<dbReference type="InterPro" id="IPR020889">
    <property type="entry name" value="LipoPS_assembly_LptD"/>
</dbReference>
<dbReference type="InterPro" id="IPR005653">
    <property type="entry name" value="OstA-like_N"/>
</dbReference>
<dbReference type="InterPro" id="IPR050218">
    <property type="entry name" value="LptD"/>
</dbReference>
<comment type="subunit">
    <text evidence="4">Component of the lipopolysaccharide transport and assembly complex. Interacts with LptE and LptA.</text>
</comment>
<evidence type="ECO:0000259" key="6">
    <source>
        <dbReference type="Pfam" id="PF03968"/>
    </source>
</evidence>
<feature type="domain" description="Organic solvent tolerance-like N-terminal" evidence="6">
    <location>
        <begin position="75"/>
        <end position="194"/>
    </location>
</feature>
<comment type="subcellular location">
    <subcellularLocation>
        <location evidence="4">Cell outer membrane</location>
    </subcellularLocation>
</comment>
<organism evidence="8 9">
    <name type="scientific">Lysobacter defluvii IMMIB APB-9 = DSM 18482</name>
    <dbReference type="NCBI Taxonomy" id="1385515"/>
    <lineage>
        <taxon>Bacteria</taxon>
        <taxon>Pseudomonadati</taxon>
        <taxon>Pseudomonadota</taxon>
        <taxon>Gammaproteobacteria</taxon>
        <taxon>Lysobacterales</taxon>
        <taxon>Lysobacteraceae</taxon>
        <taxon>Novilysobacter</taxon>
    </lineage>
</organism>
<feature type="chain" id="PRO_5008983702" description="LPS-assembly protein LptD" evidence="4">
    <location>
        <begin position="27"/>
        <end position="782"/>
    </location>
</feature>
<dbReference type="eggNOG" id="COG1452">
    <property type="taxonomic scope" value="Bacteria"/>
</dbReference>
<keyword evidence="1 4" id="KW-0732">Signal</keyword>
<evidence type="ECO:0000256" key="1">
    <source>
        <dbReference type="ARBA" id="ARBA00022729"/>
    </source>
</evidence>
<dbReference type="Proteomes" id="UP000030003">
    <property type="component" value="Unassembled WGS sequence"/>
</dbReference>
<evidence type="ECO:0000256" key="4">
    <source>
        <dbReference type="HAMAP-Rule" id="MF_01411"/>
    </source>
</evidence>
<feature type="domain" description="LptD C-terminal" evidence="7">
    <location>
        <begin position="314"/>
        <end position="679"/>
    </location>
</feature>
<dbReference type="InterPro" id="IPR007543">
    <property type="entry name" value="LptD_C"/>
</dbReference>
<keyword evidence="9" id="KW-1185">Reference proteome</keyword>
<evidence type="ECO:0000256" key="2">
    <source>
        <dbReference type="ARBA" id="ARBA00023136"/>
    </source>
</evidence>
<comment type="similarity">
    <text evidence="4">Belongs to the LptD family.</text>
</comment>
<keyword evidence="2 4" id="KW-0472">Membrane</keyword>
<comment type="caution">
    <text evidence="8">The sequence shown here is derived from an EMBL/GenBank/DDBJ whole genome shotgun (WGS) entry which is preliminary data.</text>
</comment>
<dbReference type="Pfam" id="PF03968">
    <property type="entry name" value="LptD_N"/>
    <property type="match status" value="1"/>
</dbReference>
<reference evidence="8 9" key="1">
    <citation type="submission" date="2013-08" db="EMBL/GenBank/DDBJ databases">
        <title>Genomic analysis of Lysobacter defluvii.</title>
        <authorList>
            <person name="Wang Q."/>
            <person name="Wang G."/>
        </authorList>
    </citation>
    <scope>NUCLEOTIDE SEQUENCE [LARGE SCALE GENOMIC DNA]</scope>
    <source>
        <strain evidence="8 9">IMMIB APB-9</strain>
    </source>
</reference>
<dbReference type="EMBL" id="AVBH01000105">
    <property type="protein sequence ID" value="KGO98259.1"/>
    <property type="molecule type" value="Genomic_DNA"/>
</dbReference>
<dbReference type="PANTHER" id="PTHR30189">
    <property type="entry name" value="LPS-ASSEMBLY PROTEIN"/>
    <property type="match status" value="1"/>
</dbReference>
<gene>
    <name evidence="4" type="primary">lptD</name>
    <name evidence="8" type="ORF">N791_02615</name>
</gene>
<dbReference type="PANTHER" id="PTHR30189:SF1">
    <property type="entry name" value="LPS-ASSEMBLY PROTEIN LPTD"/>
    <property type="match status" value="1"/>
</dbReference>
<evidence type="ECO:0000259" key="7">
    <source>
        <dbReference type="Pfam" id="PF04453"/>
    </source>
</evidence>
<comment type="caution">
    <text evidence="4">Lacks conserved residue(s) required for the propagation of feature annotation.</text>
</comment>
<dbReference type="GO" id="GO:1990351">
    <property type="term" value="C:transporter complex"/>
    <property type="evidence" value="ECO:0007669"/>
    <property type="project" value="TreeGrafter"/>
</dbReference>
<dbReference type="HAMAP" id="MF_01411">
    <property type="entry name" value="LPS_assembly_LptD"/>
    <property type="match status" value="1"/>
</dbReference>
<comment type="function">
    <text evidence="4">Together with LptE, is involved in the assembly of lipopolysaccharide (LPS) at the surface of the outer membrane.</text>
</comment>
<dbReference type="STRING" id="1385515.GCA_000423325_01863"/>
<evidence type="ECO:0000313" key="9">
    <source>
        <dbReference type="Proteomes" id="UP000030003"/>
    </source>
</evidence>
<evidence type="ECO:0000313" key="8">
    <source>
        <dbReference type="EMBL" id="KGO98259.1"/>
    </source>
</evidence>
<proteinExistence type="inferred from homology"/>
<evidence type="ECO:0000256" key="3">
    <source>
        <dbReference type="ARBA" id="ARBA00023237"/>
    </source>
</evidence>
<dbReference type="GO" id="GO:0009279">
    <property type="term" value="C:cell outer membrane"/>
    <property type="evidence" value="ECO:0007669"/>
    <property type="project" value="UniProtKB-SubCell"/>
</dbReference>
<keyword evidence="3 4" id="KW-0998">Cell outer membrane</keyword>
<feature type="region of interest" description="Disordered" evidence="5">
    <location>
        <begin position="289"/>
        <end position="316"/>
    </location>
</feature>